<evidence type="ECO:0000313" key="2">
    <source>
        <dbReference type="RefSeq" id="XP_019082335.1"/>
    </source>
</evidence>
<reference evidence="2 3" key="3">
    <citation type="submission" date="2025-05" db="UniProtKB">
        <authorList>
            <consortium name="RefSeq"/>
        </authorList>
    </citation>
    <scope>IDENTIFICATION</scope>
    <source>
        <tissue evidence="2 3">Leaf</tissue>
    </source>
</reference>
<gene>
    <name evidence="2 3" type="primary">LOC104793172</name>
</gene>
<dbReference type="RefSeq" id="XP_019082336.1">
    <property type="nucleotide sequence ID" value="XM_019226791.1"/>
</dbReference>
<dbReference type="RefSeq" id="XP_019082335.1">
    <property type="nucleotide sequence ID" value="XM_019226790.1"/>
</dbReference>
<evidence type="ECO:0000313" key="3">
    <source>
        <dbReference type="RefSeq" id="XP_019082336.1"/>
    </source>
</evidence>
<protein>
    <submittedName>
        <fullName evidence="2 3">Uncharacterized protein LOC104793172 isoform X1</fullName>
    </submittedName>
</protein>
<dbReference type="GeneID" id="104793172"/>
<sequence>MELAKSALSTSATLLLGPMISESVAFSASKVGIASQLLWKVDKTAILNSPLTVSSPVPGLFKQLRIPLFGEFTCQNAILAERFIEGDSQQVVEEIHEIKVVGVKESISPEREPYCAKQLIPQSKVQVSFLEPSHRLHSDIGVSQCYGAVHLGDE</sequence>
<evidence type="ECO:0000313" key="1">
    <source>
        <dbReference type="Proteomes" id="UP000694864"/>
    </source>
</evidence>
<reference evidence="1" key="1">
    <citation type="journal article" date="1997" name="Nucleic Acids Res.">
        <title>tRNAscan-SE: a program for improved detection of transfer RNA genes in genomic sequence.</title>
        <authorList>
            <person name="Lowe T.M."/>
            <person name="Eddy S.R."/>
        </authorList>
    </citation>
    <scope>NUCLEOTIDE SEQUENCE [LARGE SCALE GENOMIC DNA]</scope>
    <source>
        <strain evidence="1">r\DH55</strain>
    </source>
</reference>
<keyword evidence="1" id="KW-1185">Reference proteome</keyword>
<organism evidence="1 2">
    <name type="scientific">Camelina sativa</name>
    <name type="common">False flax</name>
    <name type="synonym">Myagrum sativum</name>
    <dbReference type="NCBI Taxonomy" id="90675"/>
    <lineage>
        <taxon>Eukaryota</taxon>
        <taxon>Viridiplantae</taxon>
        <taxon>Streptophyta</taxon>
        <taxon>Embryophyta</taxon>
        <taxon>Tracheophyta</taxon>
        <taxon>Spermatophyta</taxon>
        <taxon>Magnoliopsida</taxon>
        <taxon>eudicotyledons</taxon>
        <taxon>Gunneridae</taxon>
        <taxon>Pentapetalae</taxon>
        <taxon>rosids</taxon>
        <taxon>malvids</taxon>
        <taxon>Brassicales</taxon>
        <taxon>Brassicaceae</taxon>
        <taxon>Camelineae</taxon>
        <taxon>Camelina</taxon>
    </lineage>
</organism>
<accession>A0ABM1Q6E7</accession>
<reference evidence="1" key="2">
    <citation type="journal article" date="2014" name="Nat. Commun.">
        <title>The emerging biofuel crop Camelina sativa retains a highly undifferentiated hexaploid genome structure.</title>
        <authorList>
            <person name="Kagale S."/>
            <person name="Koh C."/>
            <person name="Nixon J."/>
            <person name="Bollina V."/>
            <person name="Clarke W.E."/>
            <person name="Tuteja R."/>
            <person name="Spillane C."/>
            <person name="Robinson S.J."/>
            <person name="Links M.G."/>
            <person name="Clarke C."/>
            <person name="Higgins E.E."/>
            <person name="Huebert T."/>
            <person name="Sharpe A.G."/>
            <person name="Parkin I.A."/>
        </authorList>
    </citation>
    <scope>NUCLEOTIDE SEQUENCE [LARGE SCALE GENOMIC DNA]</scope>
    <source>
        <strain evidence="1">r\DH55</strain>
    </source>
</reference>
<dbReference type="Proteomes" id="UP000694864">
    <property type="component" value="Chromosome 6"/>
</dbReference>
<name>A0ABM1Q6E7_CAMSA</name>
<proteinExistence type="predicted"/>